<dbReference type="PANTHER" id="PTHR43799:SF1">
    <property type="entry name" value="ASPARTATE AMINOTRANSFERASE"/>
    <property type="match status" value="1"/>
</dbReference>
<feature type="transmembrane region" description="Helical" evidence="1">
    <location>
        <begin position="180"/>
        <end position="204"/>
    </location>
</feature>
<accession>A0A9N9H1V7</accession>
<feature type="domain" description="Aminotransferase class I/classII large" evidence="2">
    <location>
        <begin position="38"/>
        <end position="394"/>
    </location>
</feature>
<dbReference type="SUPFAM" id="SSF53383">
    <property type="entry name" value="PLP-dependent transferases"/>
    <property type="match status" value="1"/>
</dbReference>
<dbReference type="InterPro" id="IPR015421">
    <property type="entry name" value="PyrdxlP-dep_Trfase_major"/>
</dbReference>
<dbReference type="InterPro" id="IPR015424">
    <property type="entry name" value="PyrdxlP-dep_Trfase"/>
</dbReference>
<dbReference type="InterPro" id="IPR015422">
    <property type="entry name" value="PyrdxlP-dep_Trfase_small"/>
</dbReference>
<sequence>MTKEKYSTVWDTKLQQFHGGQDWKYLNNFIEDFSVTTNALGTPKTALEASIEALICVCQCFTCHHYPSADQEPAKTSLAQFLWPDDYAKHSDRLLLGNGASELIDLVIRSAPNGTWKPGPWDVQYKEYQRSAENNGLIILSPNDTTRATLSCIVNPCNPTGDYKNVAEMKKWILDNVEEGGVIIVGMVFSLYSFFINVIFLINITEYSKDESMQPWLSSDFRSDSLISQHDFIFTLYKTKNISLYIIHSWTKFWSCTGLRLGSVVCPTSKHFDALKRIQVPWSVNSPALAFLNTVVRDHGFMDRTWKLTSKWRAELIDRLKVISNSIVMFHKDPMFAWEFYGSDFLSWVWIDMKTANIVEDAVDKAKAAGVPVRSGKPGYNRPTYVRVAVREPSKVDFLVRAWKHLGTQ</sequence>
<proteinExistence type="predicted"/>
<dbReference type="PANTHER" id="PTHR43799">
    <property type="entry name" value="AMINOTRANSFERASE, PUTATIVE-RELATED"/>
    <property type="match status" value="1"/>
</dbReference>
<dbReference type="AlphaFoldDB" id="A0A9N9H1V7"/>
<keyword evidence="1" id="KW-0472">Membrane</keyword>
<keyword evidence="4" id="KW-1185">Reference proteome</keyword>
<gene>
    <name evidence="3" type="ORF">CPELLU_LOCUS8934</name>
</gene>
<keyword evidence="1" id="KW-0812">Transmembrane</keyword>
<dbReference type="Proteomes" id="UP000789759">
    <property type="component" value="Unassembled WGS sequence"/>
</dbReference>
<evidence type="ECO:0000313" key="4">
    <source>
        <dbReference type="Proteomes" id="UP000789759"/>
    </source>
</evidence>
<evidence type="ECO:0000259" key="2">
    <source>
        <dbReference type="Pfam" id="PF00155"/>
    </source>
</evidence>
<organism evidence="3 4">
    <name type="scientific">Cetraspora pellucida</name>
    <dbReference type="NCBI Taxonomy" id="1433469"/>
    <lineage>
        <taxon>Eukaryota</taxon>
        <taxon>Fungi</taxon>
        <taxon>Fungi incertae sedis</taxon>
        <taxon>Mucoromycota</taxon>
        <taxon>Glomeromycotina</taxon>
        <taxon>Glomeromycetes</taxon>
        <taxon>Diversisporales</taxon>
        <taxon>Gigasporaceae</taxon>
        <taxon>Cetraspora</taxon>
    </lineage>
</organism>
<comment type="caution">
    <text evidence="3">The sequence shown here is derived from an EMBL/GenBank/DDBJ whole genome shotgun (WGS) entry which is preliminary data.</text>
</comment>
<keyword evidence="1" id="KW-1133">Transmembrane helix</keyword>
<protein>
    <submittedName>
        <fullName evidence="3">19790_t:CDS:1</fullName>
    </submittedName>
</protein>
<evidence type="ECO:0000313" key="3">
    <source>
        <dbReference type="EMBL" id="CAG8642710.1"/>
    </source>
</evidence>
<dbReference type="Gene3D" id="3.40.640.10">
    <property type="entry name" value="Type I PLP-dependent aspartate aminotransferase-like (Major domain)"/>
    <property type="match status" value="2"/>
</dbReference>
<reference evidence="3" key="1">
    <citation type="submission" date="2021-06" db="EMBL/GenBank/DDBJ databases">
        <authorList>
            <person name="Kallberg Y."/>
            <person name="Tangrot J."/>
            <person name="Rosling A."/>
        </authorList>
    </citation>
    <scope>NUCLEOTIDE SEQUENCE</scope>
    <source>
        <strain evidence="3">FL966</strain>
    </source>
</reference>
<dbReference type="GO" id="GO:0030170">
    <property type="term" value="F:pyridoxal phosphate binding"/>
    <property type="evidence" value="ECO:0007669"/>
    <property type="project" value="InterPro"/>
</dbReference>
<dbReference type="Pfam" id="PF00155">
    <property type="entry name" value="Aminotran_1_2"/>
    <property type="match status" value="1"/>
</dbReference>
<dbReference type="Gene3D" id="3.90.1150.10">
    <property type="entry name" value="Aspartate Aminotransferase, domain 1"/>
    <property type="match status" value="1"/>
</dbReference>
<dbReference type="OrthoDB" id="2108at2759"/>
<dbReference type="EMBL" id="CAJVQA010006567">
    <property type="protein sequence ID" value="CAG8642710.1"/>
    <property type="molecule type" value="Genomic_DNA"/>
</dbReference>
<evidence type="ECO:0000256" key="1">
    <source>
        <dbReference type="SAM" id="Phobius"/>
    </source>
</evidence>
<dbReference type="InterPro" id="IPR004839">
    <property type="entry name" value="Aminotransferase_I/II_large"/>
</dbReference>
<name>A0A9N9H1V7_9GLOM</name>